<keyword evidence="2" id="KW-1185">Reference proteome</keyword>
<accession>I0JLA8</accession>
<dbReference type="AlphaFoldDB" id="I0JLA8"/>
<sequence>MFQTVIYFISIFRVKTIQLFTWVNKKGDVIDDRYT</sequence>
<proteinExistence type="predicted"/>
<dbReference type="EMBL" id="HE717023">
    <property type="protein sequence ID" value="CCG44928.1"/>
    <property type="molecule type" value="Genomic_DNA"/>
</dbReference>
<name>I0JLA8_HALH3</name>
<organism evidence="1 2">
    <name type="scientific">Halobacillus halophilus (strain ATCC 35676 / DSM 2266 / JCM 20832 / KCTC 3685 / LMG 17431 / NBRC 102448 / NCIMB 2269)</name>
    <name type="common">Sporosarcina halophila</name>
    <dbReference type="NCBI Taxonomy" id="866895"/>
    <lineage>
        <taxon>Bacteria</taxon>
        <taxon>Bacillati</taxon>
        <taxon>Bacillota</taxon>
        <taxon>Bacilli</taxon>
        <taxon>Bacillales</taxon>
        <taxon>Bacillaceae</taxon>
        <taxon>Halobacillus</taxon>
    </lineage>
</organism>
<evidence type="ECO:0000313" key="1">
    <source>
        <dbReference type="EMBL" id="CCG44928.1"/>
    </source>
</evidence>
<dbReference type="STRING" id="866895.HBHAL_2582"/>
<dbReference type="KEGG" id="hhd:HBHAL_2582"/>
<dbReference type="HOGENOM" id="CLU_3365286_0_0_9"/>
<evidence type="ECO:0000313" key="2">
    <source>
        <dbReference type="Proteomes" id="UP000007397"/>
    </source>
</evidence>
<reference evidence="1 2" key="1">
    <citation type="journal article" date="2013" name="Environ. Microbiol.">
        <title>Chloride and organic osmolytes: a hybrid strategy to cope with elevated salinities by the moderately halophilic, chloride-dependent bacterium Halobacillus halophilus.</title>
        <authorList>
            <person name="Saum S.H."/>
            <person name="Pfeiffer F."/>
            <person name="Palm P."/>
            <person name="Rampp M."/>
            <person name="Schuster S.C."/>
            <person name="Muller V."/>
            <person name="Oesterhelt D."/>
        </authorList>
    </citation>
    <scope>NUCLEOTIDE SEQUENCE [LARGE SCALE GENOMIC DNA]</scope>
    <source>
        <strain evidence="2">ATCC 35676 / DSM 2266 / JCM 20832 / KCTC 3685 / LMG 17431 / NBRC 102448 / NCIMB 2269</strain>
    </source>
</reference>
<gene>
    <name evidence="1" type="ordered locus">HBHAL_2582</name>
</gene>
<protein>
    <submittedName>
        <fullName evidence="1">Uncharacterized protein</fullName>
    </submittedName>
</protein>
<dbReference type="Proteomes" id="UP000007397">
    <property type="component" value="Chromosome"/>
</dbReference>